<evidence type="ECO:0008006" key="4">
    <source>
        <dbReference type="Google" id="ProtNLM"/>
    </source>
</evidence>
<evidence type="ECO:0000256" key="1">
    <source>
        <dbReference type="SAM" id="Phobius"/>
    </source>
</evidence>
<keyword evidence="3" id="KW-1185">Reference proteome</keyword>
<keyword evidence="1" id="KW-0812">Transmembrane</keyword>
<dbReference type="RefSeq" id="WP_186891368.1">
    <property type="nucleotide sequence ID" value="NZ_JACOFU010000005.1"/>
</dbReference>
<proteinExistence type="predicted"/>
<keyword evidence="1" id="KW-1133">Transmembrane helix</keyword>
<sequence>MAVCWLLLGLKVYDFQQDKIADERLQSPAQTKVQFVSAKCRFKSGNNSPIYLSKTYTYQTQPDSQNYEVEDLIRYPSMAQCEADLPKANTFSLRQMVWFDQTQHAKASWDLEEASPATIFWFFGIGILILLTLGVAGLRHKRS</sequence>
<evidence type="ECO:0000313" key="3">
    <source>
        <dbReference type="Proteomes" id="UP000643610"/>
    </source>
</evidence>
<protein>
    <recommendedName>
        <fullName evidence="4">DUF3592 domain-containing protein</fullName>
    </recommendedName>
</protein>
<evidence type="ECO:0000313" key="2">
    <source>
        <dbReference type="EMBL" id="MBC3832314.1"/>
    </source>
</evidence>
<gene>
    <name evidence="2" type="ORF">H8K33_12390</name>
</gene>
<comment type="caution">
    <text evidence="2">The sequence shown here is derived from an EMBL/GenBank/DDBJ whole genome shotgun (WGS) entry which is preliminary data.</text>
</comment>
<accession>A0ABR6XTI8</accession>
<keyword evidence="1" id="KW-0472">Membrane</keyword>
<dbReference type="EMBL" id="JACOFU010000005">
    <property type="protein sequence ID" value="MBC3832314.1"/>
    <property type="molecule type" value="Genomic_DNA"/>
</dbReference>
<name>A0ABR6XTI8_9BURK</name>
<reference evidence="2 3" key="1">
    <citation type="submission" date="2020-08" db="EMBL/GenBank/DDBJ databases">
        <title>Novel species isolated from subtropical streams in China.</title>
        <authorList>
            <person name="Lu H."/>
        </authorList>
    </citation>
    <scope>NUCLEOTIDE SEQUENCE [LARGE SCALE GENOMIC DNA]</scope>
    <source>
        <strain evidence="2 3">KCTC 52442</strain>
    </source>
</reference>
<organism evidence="2 3">
    <name type="scientific">Undibacterium amnicola</name>
    <dbReference type="NCBI Taxonomy" id="1834038"/>
    <lineage>
        <taxon>Bacteria</taxon>
        <taxon>Pseudomonadati</taxon>
        <taxon>Pseudomonadota</taxon>
        <taxon>Betaproteobacteria</taxon>
        <taxon>Burkholderiales</taxon>
        <taxon>Oxalobacteraceae</taxon>
        <taxon>Undibacterium</taxon>
    </lineage>
</organism>
<feature type="transmembrane region" description="Helical" evidence="1">
    <location>
        <begin position="119"/>
        <end position="138"/>
    </location>
</feature>
<dbReference type="Proteomes" id="UP000643610">
    <property type="component" value="Unassembled WGS sequence"/>
</dbReference>